<proteinExistence type="predicted"/>
<protein>
    <submittedName>
        <fullName evidence="2">Uncharacterized protein</fullName>
    </submittedName>
</protein>
<comment type="caution">
    <text evidence="2">The sequence shown here is derived from an EMBL/GenBank/DDBJ whole genome shotgun (WGS) entry which is preliminary data.</text>
</comment>
<evidence type="ECO:0000256" key="1">
    <source>
        <dbReference type="SAM" id="MobiDB-lite"/>
    </source>
</evidence>
<dbReference type="AlphaFoldDB" id="A0A5B7D4G6"/>
<feature type="compositionally biased region" description="Basic and acidic residues" evidence="1">
    <location>
        <begin position="38"/>
        <end position="47"/>
    </location>
</feature>
<feature type="region of interest" description="Disordered" evidence="1">
    <location>
        <begin position="18"/>
        <end position="62"/>
    </location>
</feature>
<dbReference type="EMBL" id="VSRR010000515">
    <property type="protein sequence ID" value="MPC16550.1"/>
    <property type="molecule type" value="Genomic_DNA"/>
</dbReference>
<gene>
    <name evidence="2" type="ORF">E2C01_009379</name>
</gene>
<reference evidence="2 3" key="1">
    <citation type="submission" date="2019-05" db="EMBL/GenBank/DDBJ databases">
        <title>Another draft genome of Portunus trituberculatus and its Hox gene families provides insights of decapod evolution.</title>
        <authorList>
            <person name="Jeong J.-H."/>
            <person name="Song I."/>
            <person name="Kim S."/>
            <person name="Choi T."/>
            <person name="Kim D."/>
            <person name="Ryu S."/>
            <person name="Kim W."/>
        </authorList>
    </citation>
    <scope>NUCLEOTIDE SEQUENCE [LARGE SCALE GENOMIC DNA]</scope>
    <source>
        <tissue evidence="2">Muscle</tissue>
    </source>
</reference>
<accession>A0A5B7D4G6</accession>
<keyword evidence="3" id="KW-1185">Reference proteome</keyword>
<name>A0A5B7D4G6_PORTR</name>
<evidence type="ECO:0000313" key="2">
    <source>
        <dbReference type="EMBL" id="MPC16550.1"/>
    </source>
</evidence>
<organism evidence="2 3">
    <name type="scientific">Portunus trituberculatus</name>
    <name type="common">Swimming crab</name>
    <name type="synonym">Neptunus trituberculatus</name>
    <dbReference type="NCBI Taxonomy" id="210409"/>
    <lineage>
        <taxon>Eukaryota</taxon>
        <taxon>Metazoa</taxon>
        <taxon>Ecdysozoa</taxon>
        <taxon>Arthropoda</taxon>
        <taxon>Crustacea</taxon>
        <taxon>Multicrustacea</taxon>
        <taxon>Malacostraca</taxon>
        <taxon>Eumalacostraca</taxon>
        <taxon>Eucarida</taxon>
        <taxon>Decapoda</taxon>
        <taxon>Pleocyemata</taxon>
        <taxon>Brachyura</taxon>
        <taxon>Eubrachyura</taxon>
        <taxon>Portunoidea</taxon>
        <taxon>Portunidae</taxon>
        <taxon>Portuninae</taxon>
        <taxon>Portunus</taxon>
    </lineage>
</organism>
<evidence type="ECO:0000313" key="3">
    <source>
        <dbReference type="Proteomes" id="UP000324222"/>
    </source>
</evidence>
<dbReference type="Proteomes" id="UP000324222">
    <property type="component" value="Unassembled WGS sequence"/>
</dbReference>
<sequence length="62" mass="7173">MQILNRYHQHYHYVRPAPFYQYSTPPPPTPQPTSTTAPKREAKRGPHSDQGTQRCTEQAEPP</sequence>